<dbReference type="EMBL" id="JANPWB010000004">
    <property type="protein sequence ID" value="KAJ1193978.1"/>
    <property type="molecule type" value="Genomic_DNA"/>
</dbReference>
<gene>
    <name evidence="1" type="ORF">NDU88_003273</name>
</gene>
<evidence type="ECO:0000313" key="2">
    <source>
        <dbReference type="Proteomes" id="UP001066276"/>
    </source>
</evidence>
<accession>A0AAV7UYH7</accession>
<protein>
    <submittedName>
        <fullName evidence="1">Uncharacterized protein</fullName>
    </submittedName>
</protein>
<proteinExistence type="predicted"/>
<comment type="caution">
    <text evidence="1">The sequence shown here is derived from an EMBL/GenBank/DDBJ whole genome shotgun (WGS) entry which is preliminary data.</text>
</comment>
<name>A0AAV7UYH7_PLEWA</name>
<sequence length="174" mass="18697">MGTIDKNSVQIMPTSAEAEPSAPTLQDVLQAIAASREALEVKIDILSIDLGLLRSDNRLLSESVTATEREISKAIPTVAAVGGQMNSVQSQLLALESRSEDAENRARSNNFRVVGLPKTIEGSNKMRYFEESIKKEVAPDGIALFFSLEQAHRVPAQQHPLGAPETCGGKVTAL</sequence>
<organism evidence="1 2">
    <name type="scientific">Pleurodeles waltl</name>
    <name type="common">Iberian ribbed newt</name>
    <dbReference type="NCBI Taxonomy" id="8319"/>
    <lineage>
        <taxon>Eukaryota</taxon>
        <taxon>Metazoa</taxon>
        <taxon>Chordata</taxon>
        <taxon>Craniata</taxon>
        <taxon>Vertebrata</taxon>
        <taxon>Euteleostomi</taxon>
        <taxon>Amphibia</taxon>
        <taxon>Batrachia</taxon>
        <taxon>Caudata</taxon>
        <taxon>Salamandroidea</taxon>
        <taxon>Salamandridae</taxon>
        <taxon>Pleurodelinae</taxon>
        <taxon>Pleurodeles</taxon>
    </lineage>
</organism>
<evidence type="ECO:0000313" key="1">
    <source>
        <dbReference type="EMBL" id="KAJ1193978.1"/>
    </source>
</evidence>
<reference evidence="1" key="1">
    <citation type="journal article" date="2022" name="bioRxiv">
        <title>Sequencing and chromosome-scale assembly of the giantPleurodeles waltlgenome.</title>
        <authorList>
            <person name="Brown T."/>
            <person name="Elewa A."/>
            <person name="Iarovenko S."/>
            <person name="Subramanian E."/>
            <person name="Araus A.J."/>
            <person name="Petzold A."/>
            <person name="Susuki M."/>
            <person name="Suzuki K.-i.T."/>
            <person name="Hayashi T."/>
            <person name="Toyoda A."/>
            <person name="Oliveira C."/>
            <person name="Osipova E."/>
            <person name="Leigh N.D."/>
            <person name="Simon A."/>
            <person name="Yun M.H."/>
        </authorList>
    </citation>
    <scope>NUCLEOTIDE SEQUENCE</scope>
    <source>
        <strain evidence="1">20211129_DDA</strain>
        <tissue evidence="1">Liver</tissue>
    </source>
</reference>
<dbReference type="AlphaFoldDB" id="A0AAV7UYH7"/>
<keyword evidence="2" id="KW-1185">Reference proteome</keyword>
<dbReference type="Gene3D" id="3.30.70.1820">
    <property type="entry name" value="L1 transposable element, RRM domain"/>
    <property type="match status" value="1"/>
</dbReference>
<dbReference type="Proteomes" id="UP001066276">
    <property type="component" value="Chromosome 2_2"/>
</dbReference>